<gene>
    <name evidence="2" type="ORF">NBR_LOCUS3513</name>
</gene>
<dbReference type="EMBL" id="UYSL01005331">
    <property type="protein sequence ID" value="VDL67102.1"/>
    <property type="molecule type" value="Genomic_DNA"/>
</dbReference>
<keyword evidence="1" id="KW-0732">Signal</keyword>
<name>A0A0N4XLW0_NIPBR</name>
<reference evidence="4" key="1">
    <citation type="submission" date="2017-02" db="UniProtKB">
        <authorList>
            <consortium name="WormBaseParasite"/>
        </authorList>
    </citation>
    <scope>IDENTIFICATION</scope>
</reference>
<feature type="signal peptide" evidence="1">
    <location>
        <begin position="1"/>
        <end position="20"/>
    </location>
</feature>
<evidence type="ECO:0000256" key="1">
    <source>
        <dbReference type="SAM" id="SignalP"/>
    </source>
</evidence>
<organism evidence="4">
    <name type="scientific">Nippostrongylus brasiliensis</name>
    <name type="common">Rat hookworm</name>
    <dbReference type="NCBI Taxonomy" id="27835"/>
    <lineage>
        <taxon>Eukaryota</taxon>
        <taxon>Metazoa</taxon>
        <taxon>Ecdysozoa</taxon>
        <taxon>Nematoda</taxon>
        <taxon>Chromadorea</taxon>
        <taxon>Rhabditida</taxon>
        <taxon>Rhabditina</taxon>
        <taxon>Rhabditomorpha</taxon>
        <taxon>Strongyloidea</taxon>
        <taxon>Heligmosomidae</taxon>
        <taxon>Nippostrongylus</taxon>
    </lineage>
</organism>
<feature type="chain" id="PRO_5043124692" evidence="1">
    <location>
        <begin position="21"/>
        <end position="188"/>
    </location>
</feature>
<dbReference type="WBParaSite" id="NBR_0000351201-mRNA-1">
    <property type="protein sequence ID" value="NBR_0000351201-mRNA-1"/>
    <property type="gene ID" value="NBR_0000351201"/>
</dbReference>
<accession>A0A0N4XLW0</accession>
<keyword evidence="3" id="KW-1185">Reference proteome</keyword>
<protein>
    <submittedName>
        <fullName evidence="2 4">Uncharacterized protein</fullName>
    </submittedName>
</protein>
<evidence type="ECO:0000313" key="4">
    <source>
        <dbReference type="WBParaSite" id="NBR_0000351201-mRNA-1"/>
    </source>
</evidence>
<proteinExistence type="predicted"/>
<evidence type="ECO:0000313" key="2">
    <source>
        <dbReference type="EMBL" id="VDL67102.1"/>
    </source>
</evidence>
<evidence type="ECO:0000313" key="3">
    <source>
        <dbReference type="Proteomes" id="UP000271162"/>
    </source>
</evidence>
<dbReference type="Proteomes" id="UP000271162">
    <property type="component" value="Unassembled WGS sequence"/>
</dbReference>
<sequence length="188" mass="21147">MARLLFALAYVLFIFDEALSQDCANLKEYNDFCDLMNMAKYENDNIPPILKKKPFRGTAKQVEYEKGASDAQQKVADVLKKKQTEERLVALKEALTAEGTVLSQVKEFCEEKKSGREGERCAEVLQRFADAVDALVRAVLALPIESNMRKTIFDAYTDYNYQYLSDENSDLAQLTVALIETVVAALPA</sequence>
<dbReference type="AlphaFoldDB" id="A0A0N4XLW0"/>
<reference evidence="2 3" key="2">
    <citation type="submission" date="2018-11" db="EMBL/GenBank/DDBJ databases">
        <authorList>
            <consortium name="Pathogen Informatics"/>
        </authorList>
    </citation>
    <scope>NUCLEOTIDE SEQUENCE [LARGE SCALE GENOMIC DNA]</scope>
</reference>